<feature type="domain" description="GST N-terminal" evidence="1">
    <location>
        <begin position="101"/>
        <end position="179"/>
    </location>
</feature>
<organism evidence="2">
    <name type="scientific">Eutreptiella gymnastica</name>
    <dbReference type="NCBI Taxonomy" id="73025"/>
    <lineage>
        <taxon>Eukaryota</taxon>
        <taxon>Discoba</taxon>
        <taxon>Euglenozoa</taxon>
        <taxon>Euglenida</taxon>
        <taxon>Spirocuta</taxon>
        <taxon>Euglenophyceae</taxon>
        <taxon>Eutreptiales</taxon>
        <taxon>Eutreptiaceae</taxon>
        <taxon>Eutreptiella</taxon>
    </lineage>
</organism>
<dbReference type="PANTHER" id="PTHR45288:SF1">
    <property type="entry name" value="THIOREDOXIN FAMILY PROTEIN"/>
    <property type="match status" value="1"/>
</dbReference>
<evidence type="ECO:0000313" key="3">
    <source>
        <dbReference type="EMBL" id="CAE0820336.1"/>
    </source>
</evidence>
<dbReference type="Gene3D" id="3.40.30.10">
    <property type="entry name" value="Glutaredoxin"/>
    <property type="match status" value="2"/>
</dbReference>
<dbReference type="InterPro" id="IPR004045">
    <property type="entry name" value="Glutathione_S-Trfase_N"/>
</dbReference>
<gene>
    <name evidence="2" type="ORF">EGYM00163_LOCUS31506</name>
    <name evidence="3" type="ORF">EGYM00163_LOCUS31508</name>
</gene>
<dbReference type="PANTHER" id="PTHR45288">
    <property type="entry name" value="THIOREDOXIN FAMILY PROTEIN"/>
    <property type="match status" value="1"/>
</dbReference>
<dbReference type="Pfam" id="PF13417">
    <property type="entry name" value="GST_N_3"/>
    <property type="match status" value="1"/>
</dbReference>
<protein>
    <recommendedName>
        <fullName evidence="1">GST N-terminal domain-containing protein</fullName>
    </recommendedName>
</protein>
<dbReference type="AlphaFoldDB" id="A0A6T2D2K5"/>
<evidence type="ECO:0000259" key="1">
    <source>
        <dbReference type="PROSITE" id="PS50404"/>
    </source>
</evidence>
<dbReference type="PROSITE" id="PS51354">
    <property type="entry name" value="GLUTAREDOXIN_2"/>
    <property type="match status" value="1"/>
</dbReference>
<evidence type="ECO:0000313" key="2">
    <source>
        <dbReference type="EMBL" id="CAE0820334.1"/>
    </source>
</evidence>
<dbReference type="EMBL" id="HBJA01090510">
    <property type="protein sequence ID" value="CAE0820334.1"/>
    <property type="molecule type" value="Transcribed_RNA"/>
</dbReference>
<reference evidence="2" key="1">
    <citation type="submission" date="2021-01" db="EMBL/GenBank/DDBJ databases">
        <authorList>
            <person name="Corre E."/>
            <person name="Pelletier E."/>
            <person name="Niang G."/>
            <person name="Scheremetjew M."/>
            <person name="Finn R."/>
            <person name="Kale V."/>
            <person name="Holt S."/>
            <person name="Cochrane G."/>
            <person name="Meng A."/>
            <person name="Brown T."/>
            <person name="Cohen L."/>
        </authorList>
    </citation>
    <scope>NUCLEOTIDE SEQUENCE</scope>
    <source>
        <strain evidence="2">CCMP1594</strain>
    </source>
</reference>
<dbReference type="InterPro" id="IPR036249">
    <property type="entry name" value="Thioredoxin-like_sf"/>
</dbReference>
<accession>A0A6T2D2K5</accession>
<name>A0A6T2D2K5_9EUGL</name>
<dbReference type="SUPFAM" id="SSF52833">
    <property type="entry name" value="Thioredoxin-like"/>
    <property type="match status" value="1"/>
</dbReference>
<dbReference type="PROSITE" id="PS50404">
    <property type="entry name" value="GST_NTER"/>
    <property type="match status" value="1"/>
</dbReference>
<sequence length="179" mass="19558">MPCARGSVHRETARAAAVAAGKARPTFPYLEDDAAGVRLFESADIVQHLLDTYGNGAPLPPPSDYFLPSTLVTGWMPTLLRGGRGGAVEQARRTGRPPPAQPLTLYWYEGNQFCRLVREVLTELDLPHVLSSVAKRSPRRAELAARAGRSTAPYLVDPNTGVEMFESADIVAYLYRTYA</sequence>
<dbReference type="EMBL" id="HBJA01090512">
    <property type="protein sequence ID" value="CAE0820336.1"/>
    <property type="molecule type" value="Transcribed_RNA"/>
</dbReference>
<proteinExistence type="predicted"/>